<dbReference type="AlphaFoldDB" id="A0AAX0VI18"/>
<evidence type="ECO:0000256" key="1">
    <source>
        <dbReference type="SAM" id="MobiDB-lite"/>
    </source>
</evidence>
<gene>
    <name evidence="3" type="ORF">CYJ95_10695</name>
</gene>
<dbReference type="PROSITE" id="PS51257">
    <property type="entry name" value="PROKAR_LIPOPROTEIN"/>
    <property type="match status" value="1"/>
</dbReference>
<evidence type="ECO:0008006" key="5">
    <source>
        <dbReference type="Google" id="ProtNLM"/>
    </source>
</evidence>
<keyword evidence="2" id="KW-0732">Signal</keyword>
<organism evidence="3 4">
    <name type="scientific">Micrococcus luteus</name>
    <name type="common">Micrococcus lysodeikticus</name>
    <dbReference type="NCBI Taxonomy" id="1270"/>
    <lineage>
        <taxon>Bacteria</taxon>
        <taxon>Bacillati</taxon>
        <taxon>Actinomycetota</taxon>
        <taxon>Actinomycetes</taxon>
        <taxon>Micrococcales</taxon>
        <taxon>Micrococcaceae</taxon>
        <taxon>Micrococcus</taxon>
    </lineage>
</organism>
<feature type="chain" id="PRO_5043578402" description="Lipoprotein" evidence="2">
    <location>
        <begin position="27"/>
        <end position="235"/>
    </location>
</feature>
<accession>A0AAX0VI18</accession>
<feature type="signal peptide" evidence="2">
    <location>
        <begin position="1"/>
        <end position="26"/>
    </location>
</feature>
<evidence type="ECO:0000256" key="2">
    <source>
        <dbReference type="SAM" id="SignalP"/>
    </source>
</evidence>
<comment type="caution">
    <text evidence="3">The sequence shown here is derived from an EMBL/GenBank/DDBJ whole genome shotgun (WGS) entry which is preliminary data.</text>
</comment>
<proteinExistence type="predicted"/>
<evidence type="ECO:0000313" key="3">
    <source>
        <dbReference type="EMBL" id="PKZ80686.1"/>
    </source>
</evidence>
<evidence type="ECO:0000313" key="4">
    <source>
        <dbReference type="Proteomes" id="UP000234847"/>
    </source>
</evidence>
<reference evidence="3 4" key="1">
    <citation type="submission" date="2017-12" db="EMBL/GenBank/DDBJ databases">
        <title>Phylogenetic diversity of female urinary microbiome.</title>
        <authorList>
            <person name="Thomas-White K."/>
            <person name="Wolfe A.J."/>
        </authorList>
    </citation>
    <scope>NUCLEOTIDE SEQUENCE [LARGE SCALE GENOMIC DNA]</scope>
    <source>
        <strain evidence="3 4">UMB0038</strain>
    </source>
</reference>
<dbReference type="RefSeq" id="WP_101966140.1">
    <property type="nucleotide sequence ID" value="NZ_JBEZYE010000023.1"/>
</dbReference>
<feature type="compositionally biased region" description="Low complexity" evidence="1">
    <location>
        <begin position="31"/>
        <end position="43"/>
    </location>
</feature>
<sequence>MSRVIKTTAYTGAVLALALTLTGCNGGGQPSNNSTSASASQSSLEPIQDVSSSASASSSSASASSSSAASSGSEVGEFTPVTSKAPESEKEGKAKAFEVVQLHYKVQTALVQSQDPAQVDNLSVAVAGPYLEQEKAAFKKAFESTPQKYEGESKPELISAIAGPLVAPDGGLTDYSSVTLKVCEDNSGVKVTDQQGKPVNTGMPRYVVDYSARWFPETGEWKVTSRTLPQKEETC</sequence>
<dbReference type="EMBL" id="PKJT01000014">
    <property type="protein sequence ID" value="PKZ80686.1"/>
    <property type="molecule type" value="Genomic_DNA"/>
</dbReference>
<protein>
    <recommendedName>
        <fullName evidence="5">Lipoprotein</fullName>
    </recommendedName>
</protein>
<feature type="region of interest" description="Disordered" evidence="1">
    <location>
        <begin position="27"/>
        <end position="90"/>
    </location>
</feature>
<name>A0AAX0VI18_MICLU</name>
<dbReference type="Proteomes" id="UP000234847">
    <property type="component" value="Unassembled WGS sequence"/>
</dbReference>
<feature type="compositionally biased region" description="Low complexity" evidence="1">
    <location>
        <begin position="51"/>
        <end position="71"/>
    </location>
</feature>